<evidence type="ECO:0000313" key="4">
    <source>
        <dbReference type="Proteomes" id="UP000266841"/>
    </source>
</evidence>
<feature type="transmembrane region" description="Helical" evidence="1">
    <location>
        <begin position="281"/>
        <end position="301"/>
    </location>
</feature>
<dbReference type="EMBL" id="AGNL01006861">
    <property type="protein sequence ID" value="EJK71733.1"/>
    <property type="molecule type" value="Genomic_DNA"/>
</dbReference>
<feature type="transmembrane region" description="Helical" evidence="1">
    <location>
        <begin position="249"/>
        <end position="269"/>
    </location>
</feature>
<feature type="transmembrane region" description="Helical" evidence="1">
    <location>
        <begin position="408"/>
        <end position="427"/>
    </location>
</feature>
<keyword evidence="1" id="KW-0472">Membrane</keyword>
<dbReference type="AlphaFoldDB" id="K0SZI6"/>
<gene>
    <name evidence="3" type="ORF">THAOC_06800</name>
</gene>
<dbReference type="Pfam" id="PF12159">
    <property type="entry name" value="DUF3593"/>
    <property type="match status" value="1"/>
</dbReference>
<protein>
    <submittedName>
        <fullName evidence="3">Uncharacterized protein</fullName>
    </submittedName>
</protein>
<dbReference type="eggNOG" id="KOG2445">
    <property type="taxonomic scope" value="Eukaryota"/>
</dbReference>
<organism evidence="3 4">
    <name type="scientific">Thalassiosira oceanica</name>
    <name type="common">Marine diatom</name>
    <dbReference type="NCBI Taxonomy" id="159749"/>
    <lineage>
        <taxon>Eukaryota</taxon>
        <taxon>Sar</taxon>
        <taxon>Stramenopiles</taxon>
        <taxon>Ochrophyta</taxon>
        <taxon>Bacillariophyta</taxon>
        <taxon>Coscinodiscophyceae</taxon>
        <taxon>Thalassiosirophycidae</taxon>
        <taxon>Thalassiosirales</taxon>
        <taxon>Thalassiosiraceae</taxon>
        <taxon>Thalassiosira</taxon>
    </lineage>
</organism>
<proteinExistence type="predicted"/>
<evidence type="ECO:0000313" key="3">
    <source>
        <dbReference type="EMBL" id="EJK71733.1"/>
    </source>
</evidence>
<dbReference type="OMA" id="VPTWAVH"/>
<feature type="transmembrane region" description="Helical" evidence="1">
    <location>
        <begin position="459"/>
        <end position="483"/>
    </location>
</feature>
<dbReference type="InterPro" id="IPR021995">
    <property type="entry name" value="DUF3593"/>
</dbReference>
<dbReference type="PANTHER" id="PTHR33833">
    <property type="entry name" value="NUCLEOLAR-LIKE PROTEIN-RELATED"/>
    <property type="match status" value="1"/>
</dbReference>
<comment type="caution">
    <text evidence="3">The sequence shown here is derived from an EMBL/GenBank/DDBJ whole genome shotgun (WGS) entry which is preliminary data.</text>
</comment>
<dbReference type="InterPro" id="IPR019634">
    <property type="entry name" value="Uncharacterised_Ycf49"/>
</dbReference>
<feature type="transmembrane region" description="Helical" evidence="1">
    <location>
        <begin position="84"/>
        <end position="104"/>
    </location>
</feature>
<keyword evidence="1" id="KW-1133">Transmembrane helix</keyword>
<feature type="transmembrane region" description="Helical" evidence="1">
    <location>
        <begin position="155"/>
        <end position="172"/>
    </location>
</feature>
<dbReference type="PANTHER" id="PTHR33833:SF3">
    <property type="entry name" value="YCF49-LIKE PROTEIN"/>
    <property type="match status" value="1"/>
</dbReference>
<keyword evidence="1" id="KW-0812">Transmembrane</keyword>
<evidence type="ECO:0000256" key="2">
    <source>
        <dbReference type="SAM" id="SignalP"/>
    </source>
</evidence>
<feature type="chain" id="PRO_5030173116" evidence="2">
    <location>
        <begin position="23"/>
        <end position="549"/>
    </location>
</feature>
<dbReference type="OrthoDB" id="196633at2759"/>
<sequence length="549" mass="58651">MASRRVFYTVATAALIVSRTEAFAPPSTRIAARDGVNRAVERSVGAAMLPEVVADTTSIIHAADASAMTSSANLLSFSDQGQNLAGIFFQASLLPYLAFLYFLSFRGNRTPALGNFGWQYLLLFVLGTIPSGIVTKGAYGSSLANVDWLHGGAEALLTITNILIVLGFREAITNPDYDAEEGSKYGIAPKAVAGLAVLLFGTACAFGSSTFDVHSAFLGGVGNLPEDVVLSLPFVMHSEPDNALSIPTWAIHFSSVFEFLFAMDTIWKFADATDNPKWKGLTWGMLPLHASGIAACTYHFFYNPSSLQFVVELQAFFTLLGNLTCAIAAYRISISNGWTLRELNPFPKSEVSPEGIDIDNAAVLPYNVVEAEQSELLLAGKLLALTLAMSYLVKYGELAFDLPLSENGIAAGALVFGIPSVTAYLYYNRGMQESGEGFNLPSFGGEDGEGLSMADVKKFGVAGTVSYVLTELAFWAVAFPVASTALYQTTGHWPDVINDNADRGAVLAFIFGAANIARLLVPLRLGAALALAPWVDENIINRGATESNE</sequence>
<feature type="transmembrane region" description="Helical" evidence="1">
    <location>
        <begin position="192"/>
        <end position="211"/>
    </location>
</feature>
<feature type="transmembrane region" description="Helical" evidence="1">
    <location>
        <begin position="313"/>
        <end position="332"/>
    </location>
</feature>
<feature type="transmembrane region" description="Helical" evidence="1">
    <location>
        <begin position="116"/>
        <end position="135"/>
    </location>
</feature>
<dbReference type="Pfam" id="PF10693">
    <property type="entry name" value="DUF2499"/>
    <property type="match status" value="1"/>
</dbReference>
<feature type="signal peptide" evidence="2">
    <location>
        <begin position="1"/>
        <end position="22"/>
    </location>
</feature>
<feature type="transmembrane region" description="Helical" evidence="1">
    <location>
        <begin position="376"/>
        <end position="396"/>
    </location>
</feature>
<reference evidence="3 4" key="1">
    <citation type="journal article" date="2012" name="Genome Biol.">
        <title>Genome and low-iron response of an oceanic diatom adapted to chronic iron limitation.</title>
        <authorList>
            <person name="Lommer M."/>
            <person name="Specht M."/>
            <person name="Roy A.S."/>
            <person name="Kraemer L."/>
            <person name="Andreson R."/>
            <person name="Gutowska M.A."/>
            <person name="Wolf J."/>
            <person name="Bergner S.V."/>
            <person name="Schilhabel M.B."/>
            <person name="Klostermeier U.C."/>
            <person name="Beiko R.G."/>
            <person name="Rosenstiel P."/>
            <person name="Hippler M."/>
            <person name="Laroche J."/>
        </authorList>
    </citation>
    <scope>NUCLEOTIDE SEQUENCE [LARGE SCALE GENOMIC DNA]</scope>
    <source>
        <strain evidence="3 4">CCMP1005</strain>
    </source>
</reference>
<dbReference type="Proteomes" id="UP000266841">
    <property type="component" value="Unassembled WGS sequence"/>
</dbReference>
<accession>K0SZI6</accession>
<evidence type="ECO:0000256" key="1">
    <source>
        <dbReference type="SAM" id="Phobius"/>
    </source>
</evidence>
<name>K0SZI6_THAOC</name>
<feature type="transmembrane region" description="Helical" evidence="1">
    <location>
        <begin position="503"/>
        <end position="521"/>
    </location>
</feature>
<keyword evidence="2" id="KW-0732">Signal</keyword>
<keyword evidence="4" id="KW-1185">Reference proteome</keyword>